<protein>
    <submittedName>
        <fullName evidence="1">Uncharacterized protein</fullName>
    </submittedName>
</protein>
<dbReference type="EMBL" id="SSTD01010378">
    <property type="protein sequence ID" value="TYK11944.1"/>
    <property type="molecule type" value="Genomic_DNA"/>
</dbReference>
<sequence length="176" mass="20421">MFYCQGVPSDMPNIDGSNIMLWMTVSQHMYDQIMKAHGFLNNALWDILLTHGANHTKRRSRQGGWWSEINGSLVGGVDEQNVEKPKKQRKRGPTIMFDMTRVQSEDVPAELKENIYTIVEDKRKLQQERRKKNKYNHQLSRKGYANLRKGLKNIPSEEGDLDRASMWKKACVDKKG</sequence>
<name>A0A5D3CL97_CUCMM</name>
<comment type="caution">
    <text evidence="1">The sequence shown here is derived from an EMBL/GenBank/DDBJ whole genome shotgun (WGS) entry which is preliminary data.</text>
</comment>
<evidence type="ECO:0000313" key="1">
    <source>
        <dbReference type="EMBL" id="TYK11944.1"/>
    </source>
</evidence>
<dbReference type="Proteomes" id="UP000321947">
    <property type="component" value="Unassembled WGS sequence"/>
</dbReference>
<accession>A0A5D3CL97</accession>
<proteinExistence type="predicted"/>
<gene>
    <name evidence="1" type="ORF">E5676_scaffold177G001260</name>
</gene>
<reference evidence="1 2" key="1">
    <citation type="submission" date="2019-08" db="EMBL/GenBank/DDBJ databases">
        <title>Draft genome sequences of two oriental melons (Cucumis melo L. var makuwa).</title>
        <authorList>
            <person name="Kwon S.-Y."/>
        </authorList>
    </citation>
    <scope>NUCLEOTIDE SEQUENCE [LARGE SCALE GENOMIC DNA]</scope>
    <source>
        <strain evidence="2">cv. Chang Bougi</strain>
        <tissue evidence="1">Leaf</tissue>
    </source>
</reference>
<dbReference type="AlphaFoldDB" id="A0A5D3CL97"/>
<organism evidence="1 2">
    <name type="scientific">Cucumis melo var. makuwa</name>
    <name type="common">Oriental melon</name>
    <dbReference type="NCBI Taxonomy" id="1194695"/>
    <lineage>
        <taxon>Eukaryota</taxon>
        <taxon>Viridiplantae</taxon>
        <taxon>Streptophyta</taxon>
        <taxon>Embryophyta</taxon>
        <taxon>Tracheophyta</taxon>
        <taxon>Spermatophyta</taxon>
        <taxon>Magnoliopsida</taxon>
        <taxon>eudicotyledons</taxon>
        <taxon>Gunneridae</taxon>
        <taxon>Pentapetalae</taxon>
        <taxon>rosids</taxon>
        <taxon>fabids</taxon>
        <taxon>Cucurbitales</taxon>
        <taxon>Cucurbitaceae</taxon>
        <taxon>Benincaseae</taxon>
        <taxon>Cucumis</taxon>
    </lineage>
</organism>
<evidence type="ECO:0000313" key="2">
    <source>
        <dbReference type="Proteomes" id="UP000321947"/>
    </source>
</evidence>